<evidence type="ECO:0000256" key="1">
    <source>
        <dbReference type="ARBA" id="ARBA00010169"/>
    </source>
</evidence>
<dbReference type="Proteomes" id="UP000029228">
    <property type="component" value="Unassembled WGS sequence"/>
</dbReference>
<comment type="similarity">
    <text evidence="1">Belongs to the CutA family.</text>
</comment>
<dbReference type="OrthoDB" id="37622at2"/>
<dbReference type="GO" id="GO:0005507">
    <property type="term" value="F:copper ion binding"/>
    <property type="evidence" value="ECO:0007669"/>
    <property type="project" value="TreeGrafter"/>
</dbReference>
<dbReference type="STRING" id="990268.JCM19235_6705"/>
<protein>
    <submittedName>
        <fullName evidence="2">Periplasmic divalent cation tolerance protein cutA</fullName>
    </submittedName>
</protein>
<dbReference type="GO" id="GO:0010038">
    <property type="term" value="P:response to metal ion"/>
    <property type="evidence" value="ECO:0007669"/>
    <property type="project" value="InterPro"/>
</dbReference>
<evidence type="ECO:0000313" key="2">
    <source>
        <dbReference type="EMBL" id="GAL18152.1"/>
    </source>
</evidence>
<comment type="caution">
    <text evidence="2">The sequence shown here is derived from an EMBL/GenBank/DDBJ whole genome shotgun (WGS) entry which is preliminary data.</text>
</comment>
<dbReference type="AlphaFoldDB" id="A0A090SF76"/>
<gene>
    <name evidence="2" type="ORF">JCM19235_6705</name>
</gene>
<proteinExistence type="inferred from homology"/>
<dbReference type="EMBL" id="BBMR01000002">
    <property type="protein sequence ID" value="GAL18152.1"/>
    <property type="molecule type" value="Genomic_DNA"/>
</dbReference>
<sequence>MKSNAITVLTTVATDEQANKLIEVLLESRLAACIQTQNIGSHYVWDGKICHDEEVMLIIKSTNEAYSRLERTIIANHDYEVPQIVALPIEAGYRPYLNWLKQHVNPY</sequence>
<name>A0A090SF76_9VIBR</name>
<dbReference type="SUPFAM" id="SSF54913">
    <property type="entry name" value="GlnB-like"/>
    <property type="match status" value="1"/>
</dbReference>
<keyword evidence="3" id="KW-1185">Reference proteome</keyword>
<dbReference type="InterPro" id="IPR015867">
    <property type="entry name" value="N-reg_PII/ATP_PRibTrfase_C"/>
</dbReference>
<dbReference type="PANTHER" id="PTHR23419:SF8">
    <property type="entry name" value="FI09726P"/>
    <property type="match status" value="1"/>
</dbReference>
<evidence type="ECO:0000313" key="3">
    <source>
        <dbReference type="Proteomes" id="UP000029228"/>
    </source>
</evidence>
<dbReference type="RefSeq" id="WP_042471445.1">
    <property type="nucleotide sequence ID" value="NZ_CP090439.1"/>
</dbReference>
<dbReference type="Gene3D" id="3.30.70.120">
    <property type="match status" value="1"/>
</dbReference>
<reference evidence="2 3" key="1">
    <citation type="submission" date="2014-09" db="EMBL/GenBank/DDBJ databases">
        <title>Vibrio maritimus JCM 19235. (C45) whole genome shotgun sequence.</title>
        <authorList>
            <person name="Sawabe T."/>
            <person name="Meirelles P."/>
            <person name="Nakanishi M."/>
            <person name="Sayaka M."/>
            <person name="Hattori M."/>
            <person name="Ohkuma M."/>
        </authorList>
    </citation>
    <scope>NUCLEOTIDE SEQUENCE [LARGE SCALE GENOMIC DNA]</scope>
    <source>
        <strain evidence="3">JCM19235</strain>
    </source>
</reference>
<accession>A0A090SF76</accession>
<reference evidence="2 3" key="2">
    <citation type="submission" date="2014-09" db="EMBL/GenBank/DDBJ databases">
        <authorList>
            <consortium name="NBRP consortium"/>
            <person name="Sawabe T."/>
            <person name="Meirelles P."/>
            <person name="Nakanishi M."/>
            <person name="Sayaka M."/>
            <person name="Hattori M."/>
            <person name="Ohkuma M."/>
        </authorList>
    </citation>
    <scope>NUCLEOTIDE SEQUENCE [LARGE SCALE GENOMIC DNA]</scope>
    <source>
        <strain evidence="3">JCM19235</strain>
    </source>
</reference>
<organism evidence="2 3">
    <name type="scientific">Vibrio maritimus</name>
    <dbReference type="NCBI Taxonomy" id="990268"/>
    <lineage>
        <taxon>Bacteria</taxon>
        <taxon>Pseudomonadati</taxon>
        <taxon>Pseudomonadota</taxon>
        <taxon>Gammaproteobacteria</taxon>
        <taxon>Vibrionales</taxon>
        <taxon>Vibrionaceae</taxon>
        <taxon>Vibrio</taxon>
    </lineage>
</organism>
<dbReference type="InterPro" id="IPR011322">
    <property type="entry name" value="N-reg_PII-like_a/b"/>
</dbReference>
<dbReference type="PANTHER" id="PTHR23419">
    <property type="entry name" value="DIVALENT CATION TOLERANCE CUTA-RELATED"/>
    <property type="match status" value="1"/>
</dbReference>
<dbReference type="InterPro" id="IPR004323">
    <property type="entry name" value="Ion_tolerance_CutA"/>
</dbReference>
<dbReference type="Pfam" id="PF03091">
    <property type="entry name" value="CutA1"/>
    <property type="match status" value="1"/>
</dbReference>